<gene>
    <name evidence="3" type="ORF">FA14DRAFT_112196</name>
</gene>
<reference evidence="3 4" key="1">
    <citation type="journal article" date="2018" name="Mol. Biol. Evol.">
        <title>Broad Genomic Sampling Reveals a Smut Pathogenic Ancestry of the Fungal Clade Ustilaginomycotina.</title>
        <authorList>
            <person name="Kijpornyongpan T."/>
            <person name="Mondo S.J."/>
            <person name="Barry K."/>
            <person name="Sandor L."/>
            <person name="Lee J."/>
            <person name="Lipzen A."/>
            <person name="Pangilinan J."/>
            <person name="LaButti K."/>
            <person name="Hainaut M."/>
            <person name="Henrissat B."/>
            <person name="Grigoriev I.V."/>
            <person name="Spatafora J.W."/>
            <person name="Aime M.C."/>
        </authorList>
    </citation>
    <scope>NUCLEOTIDE SEQUENCE [LARGE SCALE GENOMIC DNA]</scope>
    <source>
        <strain evidence="3 4">MCA 3882</strain>
    </source>
</reference>
<feature type="non-terminal residue" evidence="3">
    <location>
        <position position="1"/>
    </location>
</feature>
<dbReference type="InterPro" id="IPR055561">
    <property type="entry name" value="DUF7137"/>
</dbReference>
<dbReference type="PANTHER" id="PTHR42028:SF1">
    <property type="entry name" value="YALI0E30657P"/>
    <property type="match status" value="1"/>
</dbReference>
<dbReference type="EMBL" id="KZ819602">
    <property type="protein sequence ID" value="PWN37151.1"/>
    <property type="molecule type" value="Genomic_DNA"/>
</dbReference>
<protein>
    <recommendedName>
        <fullName evidence="2">DUF7137 domain-containing protein</fullName>
    </recommendedName>
</protein>
<dbReference type="Proteomes" id="UP000245771">
    <property type="component" value="Unassembled WGS sequence"/>
</dbReference>
<evidence type="ECO:0000256" key="1">
    <source>
        <dbReference type="SAM" id="MobiDB-lite"/>
    </source>
</evidence>
<dbReference type="AlphaFoldDB" id="A0A316VM22"/>
<feature type="region of interest" description="Disordered" evidence="1">
    <location>
        <begin position="1"/>
        <end position="26"/>
    </location>
</feature>
<dbReference type="OrthoDB" id="2435509at2759"/>
<evidence type="ECO:0000313" key="4">
    <source>
        <dbReference type="Proteomes" id="UP000245771"/>
    </source>
</evidence>
<proteinExistence type="predicted"/>
<dbReference type="RefSeq" id="XP_025357453.1">
    <property type="nucleotide sequence ID" value="XM_025495972.1"/>
</dbReference>
<organism evidence="3 4">
    <name type="scientific">Meira miltonrushii</name>
    <dbReference type="NCBI Taxonomy" id="1280837"/>
    <lineage>
        <taxon>Eukaryota</taxon>
        <taxon>Fungi</taxon>
        <taxon>Dikarya</taxon>
        <taxon>Basidiomycota</taxon>
        <taxon>Ustilaginomycotina</taxon>
        <taxon>Exobasidiomycetes</taxon>
        <taxon>Exobasidiales</taxon>
        <taxon>Brachybasidiaceae</taxon>
        <taxon>Meira</taxon>
    </lineage>
</organism>
<evidence type="ECO:0000259" key="2">
    <source>
        <dbReference type="Pfam" id="PF23585"/>
    </source>
</evidence>
<dbReference type="Pfam" id="PF23585">
    <property type="entry name" value="DUF7137"/>
    <property type="match status" value="1"/>
</dbReference>
<keyword evidence="4" id="KW-1185">Reference proteome</keyword>
<dbReference type="InParanoid" id="A0A316VM22"/>
<name>A0A316VM22_9BASI</name>
<dbReference type="STRING" id="1280837.A0A316VM22"/>
<sequence>GQQQGQQQGQVAQNPNSSANNSVSSIPQSAAAGGITITQPQQTAAQSYYKIAQGISVTFGWNFTSVLRYPSSFVVQAYCSENHNTYTIASSLAGTATAVTWAPYDFDQSAIQLGQPQLIQATYRLQIFDERGLSVGLQPGLFQPNTKVEFALYQPKPYTPISAGWICAGCNGAT</sequence>
<dbReference type="GeneID" id="37017753"/>
<feature type="domain" description="DUF7137" evidence="2">
    <location>
        <begin position="30"/>
        <end position="168"/>
    </location>
</feature>
<evidence type="ECO:0000313" key="3">
    <source>
        <dbReference type="EMBL" id="PWN37151.1"/>
    </source>
</evidence>
<feature type="non-terminal residue" evidence="3">
    <location>
        <position position="174"/>
    </location>
</feature>
<dbReference type="PANTHER" id="PTHR42028">
    <property type="entry name" value="CHROMOSOME 1, WHOLE GENOME SHOTGUN SEQUENCE"/>
    <property type="match status" value="1"/>
</dbReference>
<accession>A0A316VM22</accession>